<dbReference type="InterPro" id="IPR036890">
    <property type="entry name" value="HATPase_C_sf"/>
</dbReference>
<evidence type="ECO:0000256" key="5">
    <source>
        <dbReference type="PIRSR" id="PIRSR002583-1"/>
    </source>
</evidence>
<feature type="domain" description="Histidine kinase/HSP90-like ATPase" evidence="7">
    <location>
        <begin position="120"/>
        <end position="277"/>
    </location>
</feature>
<accession>A0A250WVK3</accession>
<dbReference type="InterPro" id="IPR003594">
    <property type="entry name" value="HATPase_dom"/>
</dbReference>
<dbReference type="FunFam" id="1.20.120.790:FF:000001">
    <property type="entry name" value="Heat shock protein 90 alpha"/>
    <property type="match status" value="1"/>
</dbReference>
<evidence type="ECO:0000256" key="6">
    <source>
        <dbReference type="SAM" id="MobiDB-lite"/>
    </source>
</evidence>
<evidence type="ECO:0000256" key="4">
    <source>
        <dbReference type="ARBA" id="ARBA00023186"/>
    </source>
</evidence>
<evidence type="ECO:0000259" key="7">
    <source>
        <dbReference type="SMART" id="SM00387"/>
    </source>
</evidence>
<dbReference type="PIRSF" id="PIRSF002583">
    <property type="entry name" value="Hsp90"/>
    <property type="match status" value="1"/>
</dbReference>
<dbReference type="Gene3D" id="3.40.50.11260">
    <property type="match status" value="1"/>
</dbReference>
<dbReference type="SMART" id="SM00387">
    <property type="entry name" value="HATPase_c"/>
    <property type="match status" value="1"/>
</dbReference>
<dbReference type="FunFam" id="3.30.230.80:FF:000001">
    <property type="entry name" value="Heat shock protein 90 alpha"/>
    <property type="match status" value="1"/>
</dbReference>
<protein>
    <recommendedName>
        <fullName evidence="7">Histidine kinase/HSP90-like ATPase domain-containing protein</fullName>
    </recommendedName>
</protein>
<keyword evidence="4" id="KW-0143">Chaperone</keyword>
<dbReference type="Pfam" id="PF13589">
    <property type="entry name" value="HATPase_c_3"/>
    <property type="match status" value="1"/>
</dbReference>
<evidence type="ECO:0000313" key="9">
    <source>
        <dbReference type="Proteomes" id="UP000232323"/>
    </source>
</evidence>
<feature type="binding site" evidence="5">
    <location>
        <position position="131"/>
    </location>
    <ligand>
        <name>ATP</name>
        <dbReference type="ChEBI" id="CHEBI:30616"/>
    </ligand>
</feature>
<dbReference type="GO" id="GO:0140662">
    <property type="term" value="F:ATP-dependent protein folding chaperone"/>
    <property type="evidence" value="ECO:0007669"/>
    <property type="project" value="InterPro"/>
</dbReference>
<feature type="binding site" evidence="5">
    <location>
        <position position="267"/>
    </location>
    <ligand>
        <name>ATP</name>
        <dbReference type="ChEBI" id="CHEBI:30616"/>
    </ligand>
</feature>
<dbReference type="InterPro" id="IPR037196">
    <property type="entry name" value="HSP90_C"/>
</dbReference>
<dbReference type="NCBIfam" id="NF003555">
    <property type="entry name" value="PRK05218.1"/>
    <property type="match status" value="1"/>
</dbReference>
<dbReference type="CDD" id="cd16927">
    <property type="entry name" value="HATPase_Hsp90-like"/>
    <property type="match status" value="1"/>
</dbReference>
<dbReference type="SUPFAM" id="SSF55874">
    <property type="entry name" value="ATPase domain of HSP90 chaperone/DNA topoisomerase II/histidine kinase"/>
    <property type="match status" value="1"/>
</dbReference>
<evidence type="ECO:0000313" key="8">
    <source>
        <dbReference type="EMBL" id="GAX74652.1"/>
    </source>
</evidence>
<dbReference type="PANTHER" id="PTHR11528">
    <property type="entry name" value="HEAT SHOCK PROTEIN 90 FAMILY MEMBER"/>
    <property type="match status" value="1"/>
</dbReference>
<comment type="caution">
    <text evidence="8">The sequence shown here is derived from an EMBL/GenBank/DDBJ whole genome shotgun (WGS) entry which is preliminary data.</text>
</comment>
<evidence type="ECO:0000256" key="2">
    <source>
        <dbReference type="ARBA" id="ARBA00022741"/>
    </source>
</evidence>
<dbReference type="PROSITE" id="PS00298">
    <property type="entry name" value="HSP90"/>
    <property type="match status" value="1"/>
</dbReference>
<proteinExistence type="inferred from homology"/>
<dbReference type="FunFam" id="3.30.565.10:FF:000005">
    <property type="entry name" value="Heat shock protein 90"/>
    <property type="match status" value="1"/>
</dbReference>
<feature type="binding site" evidence="5">
    <location>
        <position position="127"/>
    </location>
    <ligand>
        <name>ATP</name>
        <dbReference type="ChEBI" id="CHEBI:30616"/>
    </ligand>
</feature>
<dbReference type="InterPro" id="IPR020575">
    <property type="entry name" value="Hsp90_N"/>
</dbReference>
<dbReference type="Gene3D" id="3.30.565.10">
    <property type="entry name" value="Histidine kinase-like ATPase, C-terminal domain"/>
    <property type="match status" value="1"/>
</dbReference>
<feature type="binding site" evidence="5">
    <location>
        <position position="173"/>
    </location>
    <ligand>
        <name>ATP</name>
        <dbReference type="ChEBI" id="CHEBI:30616"/>
    </ligand>
</feature>
<feature type="compositionally biased region" description="Basic and acidic residues" evidence="6">
    <location>
        <begin position="312"/>
        <end position="338"/>
    </location>
</feature>
<feature type="region of interest" description="Disordered" evidence="6">
    <location>
        <begin position="312"/>
        <end position="340"/>
    </location>
</feature>
<dbReference type="InterPro" id="IPR020568">
    <property type="entry name" value="Ribosomal_Su5_D2-typ_SF"/>
</dbReference>
<dbReference type="HAMAP" id="MF_00505">
    <property type="entry name" value="HSP90"/>
    <property type="match status" value="1"/>
</dbReference>
<evidence type="ECO:0000256" key="3">
    <source>
        <dbReference type="ARBA" id="ARBA00022840"/>
    </source>
</evidence>
<comment type="similarity">
    <text evidence="1">Belongs to the heat shock protein 90 family.</text>
</comment>
<keyword evidence="2 5" id="KW-0547">Nucleotide-binding</keyword>
<dbReference type="Gene3D" id="1.20.120.790">
    <property type="entry name" value="Heat shock protein 90, C-terminal domain"/>
    <property type="match status" value="1"/>
</dbReference>
<keyword evidence="9" id="KW-1185">Reference proteome</keyword>
<dbReference type="PRINTS" id="PR00775">
    <property type="entry name" value="HEATSHOCK90"/>
</dbReference>
<reference evidence="8 9" key="1">
    <citation type="submission" date="2017-08" db="EMBL/GenBank/DDBJ databases">
        <title>Acidophilic green algal genome provides insights into adaptation to an acidic environment.</title>
        <authorList>
            <person name="Hirooka S."/>
            <person name="Hirose Y."/>
            <person name="Kanesaki Y."/>
            <person name="Higuchi S."/>
            <person name="Fujiwara T."/>
            <person name="Onuma R."/>
            <person name="Era A."/>
            <person name="Ohbayashi R."/>
            <person name="Uzuka A."/>
            <person name="Nozaki H."/>
            <person name="Yoshikawa H."/>
            <person name="Miyagishima S.Y."/>
        </authorList>
    </citation>
    <scope>NUCLEOTIDE SEQUENCE [LARGE SCALE GENOMIC DNA]</scope>
    <source>
        <strain evidence="8 9">NIES-2499</strain>
    </source>
</reference>
<feature type="binding site" evidence="5">
    <location>
        <begin position="193"/>
        <end position="194"/>
    </location>
    <ligand>
        <name>ATP</name>
        <dbReference type="ChEBI" id="CHEBI:30616"/>
    </ligand>
</feature>
<dbReference type="InterPro" id="IPR001404">
    <property type="entry name" value="Hsp90_fam"/>
</dbReference>
<evidence type="ECO:0000256" key="1">
    <source>
        <dbReference type="ARBA" id="ARBA00008239"/>
    </source>
</evidence>
<dbReference type="GO" id="GO:0016887">
    <property type="term" value="F:ATP hydrolysis activity"/>
    <property type="evidence" value="ECO:0007669"/>
    <property type="project" value="InterPro"/>
</dbReference>
<sequence length="815" mass="92883">MSRLLLTNFLKRFTQIEEVLAASKTMITSRVHANMRSASTLCTGRALSAVPRFQGPHLALPERLVGITSSPIQVLPSLKRSMARASSPVQDAPTQAEETFQYQAEVDRLMDMIVNSLYSNREVFLRELISNASDALDKVRFTSVTAPEVMKGREELEIRISCDKEKGTITIEDSGIGMSREQLLSNLGTIARSGTRKFMEMMKESKGDNNLIGQFGVGFYSAFLVADRLRVQTKSHEDTKQWVWEAKAGSHEFTIKEDTEPSLIRGTRVTMFVKEDAAELVDPVMLSRLIKQYSQFISFPIKLFSPKKDPKKVVDEEATKRKQESADMKAKEEGKEETTPVEPVMKTVYEEKWDWRLENENKPIWVRSPKDVSDEMYNEFFKQTFSEFLDPIAHVHFNVEGTIEFSGILYVPGMAPFDQQQQQLKSKSIKLYVKRVFISDEFDDNLMPRYLNFIKGVVDSSDLPLNVSREILQESKIVRMIRKQLVKRSIDMIDDLSSKEGGEDYKTFWESFGRNIKIGVIEDQENREKLSKLLRFFSSNSTQQADGQMTSLDQYVSRMKAGQKAIYYMASDSLEVAQSAPFVEKLIKKGYEVLYMTDAIDEAVATNLLKYGDFELTDVSKEGLKLEDSEEDAKKQEEVAKDFKQVVDFLKKSLGEKVEKVTVSDRLTDSPCALVTSKFGWSANMERIMKSQAFGDNRTMEYMKGRKIMEINPEHDVIKGLKTLLVEKDEDRARDLAELLFETSLLTSGFQVDSPREYASKVFTLMKIALGYDISEEVEEAETNAPQTSPSETAKQVLEQVEAEVMDPNDPWNKK</sequence>
<dbReference type="GO" id="GO:0005524">
    <property type="term" value="F:ATP binding"/>
    <property type="evidence" value="ECO:0007669"/>
    <property type="project" value="UniProtKB-KW"/>
</dbReference>
<organism evidence="8 9">
    <name type="scientific">Chlamydomonas eustigma</name>
    <dbReference type="NCBI Taxonomy" id="1157962"/>
    <lineage>
        <taxon>Eukaryota</taxon>
        <taxon>Viridiplantae</taxon>
        <taxon>Chlorophyta</taxon>
        <taxon>core chlorophytes</taxon>
        <taxon>Chlorophyceae</taxon>
        <taxon>CS clade</taxon>
        <taxon>Chlamydomonadales</taxon>
        <taxon>Chlamydomonadaceae</taxon>
        <taxon>Chlamydomonas</taxon>
    </lineage>
</organism>
<dbReference type="Proteomes" id="UP000232323">
    <property type="component" value="Unassembled WGS sequence"/>
</dbReference>
<dbReference type="InterPro" id="IPR019805">
    <property type="entry name" value="Heat_shock_protein_90_CS"/>
</dbReference>
<feature type="binding site" evidence="5">
    <location>
        <position position="178"/>
    </location>
    <ligand>
        <name>ATP</name>
        <dbReference type="ChEBI" id="CHEBI:30616"/>
    </ligand>
</feature>
<gene>
    <name evidence="8" type="ORF">CEUSTIGMA_g2100.t1</name>
</gene>
<keyword evidence="3 5" id="KW-0067">ATP-binding</keyword>
<dbReference type="AlphaFoldDB" id="A0A250WVK3"/>
<dbReference type="SUPFAM" id="SSF110942">
    <property type="entry name" value="HSP90 C-terminal domain"/>
    <property type="match status" value="1"/>
</dbReference>
<dbReference type="EMBL" id="BEGY01000008">
    <property type="protein sequence ID" value="GAX74652.1"/>
    <property type="molecule type" value="Genomic_DNA"/>
</dbReference>
<dbReference type="OrthoDB" id="28737at2759"/>
<dbReference type="GO" id="GO:0051082">
    <property type="term" value="F:unfolded protein binding"/>
    <property type="evidence" value="ECO:0007669"/>
    <property type="project" value="InterPro"/>
</dbReference>
<feature type="binding site" evidence="5">
    <location>
        <begin position="214"/>
        <end position="219"/>
    </location>
    <ligand>
        <name>ATP</name>
        <dbReference type="ChEBI" id="CHEBI:30616"/>
    </ligand>
</feature>
<dbReference type="Pfam" id="PF00183">
    <property type="entry name" value="HSP90"/>
    <property type="match status" value="1"/>
</dbReference>
<dbReference type="SUPFAM" id="SSF54211">
    <property type="entry name" value="Ribosomal protein S5 domain 2-like"/>
    <property type="match status" value="1"/>
</dbReference>
<dbReference type="Gene3D" id="3.30.230.80">
    <property type="match status" value="1"/>
</dbReference>
<name>A0A250WVK3_9CHLO</name>
<feature type="binding site" evidence="5">
    <location>
        <position position="469"/>
    </location>
    <ligand>
        <name>ATP</name>
        <dbReference type="ChEBI" id="CHEBI:30616"/>
    </ligand>
</feature>
<dbReference type="STRING" id="1157962.A0A250WVK3"/>
<feature type="binding site" evidence="5">
    <location>
        <position position="186"/>
    </location>
    <ligand>
        <name>ATP</name>
        <dbReference type="ChEBI" id="CHEBI:30616"/>
    </ligand>
</feature>